<dbReference type="EMBL" id="FJOG01000054">
    <property type="protein sequence ID" value="CZR68342.1"/>
    <property type="molecule type" value="Genomic_DNA"/>
</dbReference>
<reference evidence="3 4" key="1">
    <citation type="submission" date="2016-03" db="EMBL/GenBank/DDBJ databases">
        <authorList>
            <person name="Ploux O."/>
        </authorList>
    </citation>
    <scope>NUCLEOTIDE SEQUENCE [LARGE SCALE GENOMIC DNA]</scope>
    <source>
        <strain evidence="3 4">UAMH 11012</strain>
    </source>
</reference>
<dbReference type="OrthoDB" id="121380at2759"/>
<dbReference type="GO" id="GO:0008199">
    <property type="term" value="F:ferric iron binding"/>
    <property type="evidence" value="ECO:0007669"/>
    <property type="project" value="InterPro"/>
</dbReference>
<dbReference type="InterPro" id="IPR015889">
    <property type="entry name" value="Intradiol_dOase_core"/>
</dbReference>
<keyword evidence="3" id="KW-0223">Dioxygenase</keyword>
<feature type="signal peptide" evidence="1">
    <location>
        <begin position="1"/>
        <end position="21"/>
    </location>
</feature>
<sequence>MPSVLSIIIWTLATFAAFAAAHPGDDHEAEAAERRAFIERNPHLQKRCASTLKARGHASRAVARRRGLAEDMRRARGLPAEGKYIKARDLASVLATDHNQTSSYPSTTFETPQDSFFGDNSSCILQPNFTLPEGPYYVSGELIRKNGIENLTGVNMIMDLQLIDVNNCEPVKGMYVEFWQANQTGVYSGTVGNGNGNANDTSNLNNTWLRAIQPTDDEGVVQVELLFPGHYAPRATHTHILVHQGGYVLPNNTFAGGNVSHVGQVFFDQDLIYEIDTFYPYTTNPNAILLNADDYALAIEATTTDPVVNYVYVGDSAGDGLVTWITVGINTSAIYDVDPAAFWTADGGVENPIQPLAGGG</sequence>
<evidence type="ECO:0000259" key="2">
    <source>
        <dbReference type="Pfam" id="PF00775"/>
    </source>
</evidence>
<accession>A0A1L7XTI5</accession>
<dbReference type="CDD" id="cd03457">
    <property type="entry name" value="intradiol_dioxygenase_like"/>
    <property type="match status" value="1"/>
</dbReference>
<dbReference type="GO" id="GO:0016702">
    <property type="term" value="F:oxidoreductase activity, acting on single donors with incorporation of molecular oxygen, incorporation of two atoms of oxygen"/>
    <property type="evidence" value="ECO:0007669"/>
    <property type="project" value="InterPro"/>
</dbReference>
<dbReference type="InterPro" id="IPR000627">
    <property type="entry name" value="Intradiol_dOase_C"/>
</dbReference>
<dbReference type="Pfam" id="PF00775">
    <property type="entry name" value="Dioxygenase_C"/>
    <property type="match status" value="1"/>
</dbReference>
<gene>
    <name evidence="3" type="ORF">PAC_18241</name>
</gene>
<dbReference type="Gene3D" id="2.60.130.10">
    <property type="entry name" value="Aromatic compound dioxygenase"/>
    <property type="match status" value="1"/>
</dbReference>
<proteinExistence type="predicted"/>
<keyword evidence="1" id="KW-0732">Signal</keyword>
<name>A0A1L7XTI5_9HELO</name>
<protein>
    <submittedName>
        <fullName evidence="3">Related to extracellular dioxygenase</fullName>
    </submittedName>
</protein>
<dbReference type="PANTHER" id="PTHR34315:SF1">
    <property type="entry name" value="INTRADIOL RING-CLEAVAGE DIOXYGENASES DOMAIN-CONTAINING PROTEIN-RELATED"/>
    <property type="match status" value="1"/>
</dbReference>
<dbReference type="SUPFAM" id="SSF49482">
    <property type="entry name" value="Aromatic compound dioxygenase"/>
    <property type="match status" value="1"/>
</dbReference>
<organism evidence="3 4">
    <name type="scientific">Phialocephala subalpina</name>
    <dbReference type="NCBI Taxonomy" id="576137"/>
    <lineage>
        <taxon>Eukaryota</taxon>
        <taxon>Fungi</taxon>
        <taxon>Dikarya</taxon>
        <taxon>Ascomycota</taxon>
        <taxon>Pezizomycotina</taxon>
        <taxon>Leotiomycetes</taxon>
        <taxon>Helotiales</taxon>
        <taxon>Mollisiaceae</taxon>
        <taxon>Phialocephala</taxon>
        <taxon>Phialocephala fortinii species complex</taxon>
    </lineage>
</organism>
<feature type="chain" id="PRO_5012273295" evidence="1">
    <location>
        <begin position="22"/>
        <end position="360"/>
    </location>
</feature>
<evidence type="ECO:0000256" key="1">
    <source>
        <dbReference type="SAM" id="SignalP"/>
    </source>
</evidence>
<keyword evidence="3" id="KW-0560">Oxidoreductase</keyword>
<evidence type="ECO:0000313" key="4">
    <source>
        <dbReference type="Proteomes" id="UP000184330"/>
    </source>
</evidence>
<feature type="domain" description="Intradiol ring-cleavage dioxygenases" evidence="2">
    <location>
        <begin position="138"/>
        <end position="235"/>
    </location>
</feature>
<dbReference type="PANTHER" id="PTHR34315">
    <property type="match status" value="1"/>
</dbReference>
<dbReference type="STRING" id="576137.A0A1L7XTI5"/>
<dbReference type="Proteomes" id="UP000184330">
    <property type="component" value="Unassembled WGS sequence"/>
</dbReference>
<dbReference type="AlphaFoldDB" id="A0A1L7XTI5"/>
<keyword evidence="4" id="KW-1185">Reference proteome</keyword>
<evidence type="ECO:0000313" key="3">
    <source>
        <dbReference type="EMBL" id="CZR68342.1"/>
    </source>
</evidence>